<keyword evidence="14 17" id="KW-0676">Redox-active center</keyword>
<dbReference type="RefSeq" id="WP_089323638.1">
    <property type="nucleotide sequence ID" value="NZ_FZOB01000015.1"/>
</dbReference>
<dbReference type="GO" id="GO:0008616">
    <property type="term" value="P:tRNA queuosine(34) biosynthetic process"/>
    <property type="evidence" value="ECO:0007669"/>
    <property type="project" value="UniProtKB-UniRule"/>
</dbReference>
<evidence type="ECO:0000256" key="10">
    <source>
        <dbReference type="ARBA" id="ARBA00023002"/>
    </source>
</evidence>
<evidence type="ECO:0000256" key="5">
    <source>
        <dbReference type="ARBA" id="ARBA00016895"/>
    </source>
</evidence>
<feature type="binding site" evidence="17">
    <location>
        <position position="10"/>
    </location>
    <ligand>
        <name>[4Fe-4S] cluster</name>
        <dbReference type="ChEBI" id="CHEBI:49883"/>
    </ligand>
</feature>
<evidence type="ECO:0000256" key="11">
    <source>
        <dbReference type="ARBA" id="ARBA00023004"/>
    </source>
</evidence>
<feature type="disulfide bond" description="Redox-active" evidence="17">
    <location>
        <begin position="166"/>
        <end position="168"/>
    </location>
</feature>
<dbReference type="EC" id="1.17.99.6" evidence="4 17"/>
<reference evidence="19" key="1">
    <citation type="submission" date="2017-06" db="EMBL/GenBank/DDBJ databases">
        <authorList>
            <person name="Varghese N."/>
            <person name="Submissions S."/>
        </authorList>
    </citation>
    <scope>NUCLEOTIDE SEQUENCE [LARGE SCALE GENOMIC DNA]</scope>
    <source>
        <strain evidence="19">DSM 15668</strain>
    </source>
</reference>
<evidence type="ECO:0000256" key="7">
    <source>
        <dbReference type="ARBA" id="ARBA00022694"/>
    </source>
</evidence>
<dbReference type="EMBL" id="FZOB01000015">
    <property type="protein sequence ID" value="SNR90468.1"/>
    <property type="molecule type" value="Genomic_DNA"/>
</dbReference>
<evidence type="ECO:0000313" key="19">
    <source>
        <dbReference type="Proteomes" id="UP000198405"/>
    </source>
</evidence>
<evidence type="ECO:0000256" key="15">
    <source>
        <dbReference type="ARBA" id="ARBA00031446"/>
    </source>
</evidence>
<evidence type="ECO:0000256" key="1">
    <source>
        <dbReference type="ARBA" id="ARBA00002268"/>
    </source>
</evidence>
<keyword evidence="6 17" id="KW-0004">4Fe-4S</keyword>
<comment type="catalytic activity">
    <reaction evidence="16 17">
        <text>epoxyqueuosine(34) in tRNA + AH2 = queuosine(34) in tRNA + A + H2O</text>
        <dbReference type="Rhea" id="RHEA:32159"/>
        <dbReference type="Rhea" id="RHEA-COMP:18571"/>
        <dbReference type="Rhea" id="RHEA-COMP:18582"/>
        <dbReference type="ChEBI" id="CHEBI:13193"/>
        <dbReference type="ChEBI" id="CHEBI:15377"/>
        <dbReference type="ChEBI" id="CHEBI:17499"/>
        <dbReference type="ChEBI" id="CHEBI:194431"/>
        <dbReference type="ChEBI" id="CHEBI:194443"/>
        <dbReference type="EC" id="1.17.99.6"/>
    </reaction>
</comment>
<dbReference type="Proteomes" id="UP000198405">
    <property type="component" value="Unassembled WGS sequence"/>
</dbReference>
<feature type="binding site" evidence="17">
    <location>
        <position position="86"/>
    </location>
    <ligand>
        <name>[4Fe-4S] cluster</name>
        <dbReference type="ChEBI" id="CHEBI:49883"/>
    </ligand>
</feature>
<dbReference type="PANTHER" id="PTHR36701:SF1">
    <property type="entry name" value="EPOXYQUEUOSINE REDUCTASE QUEH"/>
    <property type="match status" value="1"/>
</dbReference>
<dbReference type="GO" id="GO:0051539">
    <property type="term" value="F:4 iron, 4 sulfur cluster binding"/>
    <property type="evidence" value="ECO:0007669"/>
    <property type="project" value="UniProtKB-UniRule"/>
</dbReference>
<dbReference type="Gene3D" id="3.40.50.620">
    <property type="entry name" value="HUPs"/>
    <property type="match status" value="1"/>
</dbReference>
<comment type="function">
    <text evidence="1 17">Catalyzes the conversion of epoxyqueuosine (oQ) to queuosine (Q), which is a hypermodified base found in the wobble positions of tRNA(Asp), tRNA(Asn), tRNA(His) and tRNA(Tyr).</text>
</comment>
<keyword evidence="9 17" id="KW-0671">Queuosine biosynthesis</keyword>
<dbReference type="SUPFAM" id="SSF52402">
    <property type="entry name" value="Adenine nucleotide alpha hydrolases-like"/>
    <property type="match status" value="1"/>
</dbReference>
<proteinExistence type="inferred from homology"/>
<evidence type="ECO:0000313" key="18">
    <source>
        <dbReference type="EMBL" id="SNR90468.1"/>
    </source>
</evidence>
<sequence>MKRLLLHICCAPCACYPIRLLKDEGFEITGLFFNPNIHPYQEYLKRMETVRQLEDKEKIKAIYLDRYNLEEWFRMVAFREIKPIRCYLCYQTRLETAASVAKKGKFDFFTSTLLFSKFQYHDKLKEIGEFAGRKFNIPFLYKDFREGWKKGIEISKELNLYRQQYCGCIYSEKERFCKKLKESKLV</sequence>
<dbReference type="InterPro" id="IPR014729">
    <property type="entry name" value="Rossmann-like_a/b/a_fold"/>
</dbReference>
<dbReference type="OrthoDB" id="9801033at2"/>
<dbReference type="InterPro" id="IPR003828">
    <property type="entry name" value="QueH"/>
</dbReference>
<keyword evidence="19" id="KW-1185">Reference proteome</keyword>
<keyword evidence="12 17" id="KW-0411">Iron-sulfur</keyword>
<dbReference type="GO" id="GO:0046872">
    <property type="term" value="F:metal ion binding"/>
    <property type="evidence" value="ECO:0007669"/>
    <property type="project" value="UniProtKB-KW"/>
</dbReference>
<evidence type="ECO:0000256" key="4">
    <source>
        <dbReference type="ARBA" id="ARBA00012622"/>
    </source>
</evidence>
<keyword evidence="10 17" id="KW-0560">Oxidoreductase</keyword>
<evidence type="ECO:0000256" key="13">
    <source>
        <dbReference type="ARBA" id="ARBA00023157"/>
    </source>
</evidence>
<protein>
    <recommendedName>
        <fullName evidence="5 17">Epoxyqueuosine reductase QueH</fullName>
        <ecNumber evidence="4 17">1.17.99.6</ecNumber>
    </recommendedName>
    <alternativeName>
        <fullName evidence="15 17">Queuosine biosynthesis protein QueH</fullName>
    </alternativeName>
</protein>
<name>A0A239A5V5_9BACT</name>
<dbReference type="GO" id="GO:0052693">
    <property type="term" value="F:epoxyqueuosine reductase activity"/>
    <property type="evidence" value="ECO:0007669"/>
    <property type="project" value="UniProtKB-UniRule"/>
</dbReference>
<feature type="binding site" evidence="17">
    <location>
        <position position="9"/>
    </location>
    <ligand>
        <name>[4Fe-4S] cluster</name>
        <dbReference type="ChEBI" id="CHEBI:49883"/>
    </ligand>
</feature>
<gene>
    <name evidence="17" type="primary">queH</name>
    <name evidence="18" type="ORF">SAMN06265340_11518</name>
</gene>
<dbReference type="UniPathway" id="UPA00392"/>
<dbReference type="PANTHER" id="PTHR36701">
    <property type="entry name" value="EPOXYQUEUOSINE REDUCTASE QUEH"/>
    <property type="match status" value="1"/>
</dbReference>
<evidence type="ECO:0000256" key="12">
    <source>
        <dbReference type="ARBA" id="ARBA00023014"/>
    </source>
</evidence>
<evidence type="ECO:0000256" key="6">
    <source>
        <dbReference type="ARBA" id="ARBA00022485"/>
    </source>
</evidence>
<keyword evidence="11 17" id="KW-0408">Iron</keyword>
<feature type="binding site" evidence="17">
    <location>
        <position position="89"/>
    </location>
    <ligand>
        <name>[4Fe-4S] cluster</name>
        <dbReference type="ChEBI" id="CHEBI:49883"/>
    </ligand>
</feature>
<comment type="pathway">
    <text evidence="2 17">tRNA modification; tRNA-queuosine biosynthesis.</text>
</comment>
<comment type="similarity">
    <text evidence="3 17">Belongs to the QueH family.</text>
</comment>
<evidence type="ECO:0000256" key="17">
    <source>
        <dbReference type="HAMAP-Rule" id="MF_02089"/>
    </source>
</evidence>
<evidence type="ECO:0000256" key="9">
    <source>
        <dbReference type="ARBA" id="ARBA00022785"/>
    </source>
</evidence>
<accession>A0A239A5V5</accession>
<keyword evidence="8 17" id="KW-0479">Metal-binding</keyword>
<evidence type="ECO:0000256" key="16">
    <source>
        <dbReference type="ARBA" id="ARBA00047415"/>
    </source>
</evidence>
<evidence type="ECO:0000256" key="3">
    <source>
        <dbReference type="ARBA" id="ARBA00008207"/>
    </source>
</evidence>
<evidence type="ECO:0000256" key="8">
    <source>
        <dbReference type="ARBA" id="ARBA00022723"/>
    </source>
</evidence>
<evidence type="ECO:0000256" key="2">
    <source>
        <dbReference type="ARBA" id="ARBA00004691"/>
    </source>
</evidence>
<organism evidence="18 19">
    <name type="scientific">Desulfurobacterium atlanticum</name>
    <dbReference type="NCBI Taxonomy" id="240169"/>
    <lineage>
        <taxon>Bacteria</taxon>
        <taxon>Pseudomonadati</taxon>
        <taxon>Aquificota</taxon>
        <taxon>Aquificia</taxon>
        <taxon>Desulfurobacteriales</taxon>
        <taxon>Desulfurobacteriaceae</taxon>
        <taxon>Desulfurobacterium</taxon>
    </lineage>
</organism>
<dbReference type="HAMAP" id="MF_02089">
    <property type="entry name" value="QueH"/>
    <property type="match status" value="1"/>
</dbReference>
<keyword evidence="7 17" id="KW-0819">tRNA processing</keyword>
<dbReference type="AlphaFoldDB" id="A0A239A5V5"/>
<keyword evidence="13 17" id="KW-1015">Disulfide bond</keyword>
<evidence type="ECO:0000256" key="14">
    <source>
        <dbReference type="ARBA" id="ARBA00023284"/>
    </source>
</evidence>
<dbReference type="Pfam" id="PF02677">
    <property type="entry name" value="QueH"/>
    <property type="match status" value="1"/>
</dbReference>